<gene>
    <name evidence="1" type="ORF">SNEC2469_LOCUS33427</name>
</gene>
<evidence type="ECO:0000313" key="2">
    <source>
        <dbReference type="Proteomes" id="UP000601435"/>
    </source>
</evidence>
<accession>A0A813C9G4</accession>
<dbReference type="AlphaFoldDB" id="A0A813C9G4"/>
<comment type="caution">
    <text evidence="1">The sequence shown here is derived from an EMBL/GenBank/DDBJ whole genome shotgun (WGS) entry which is preliminary data.</text>
</comment>
<protein>
    <submittedName>
        <fullName evidence="1">Uncharacterized protein</fullName>
    </submittedName>
</protein>
<evidence type="ECO:0000313" key="1">
    <source>
        <dbReference type="EMBL" id="CAE7939177.1"/>
    </source>
</evidence>
<dbReference type="EMBL" id="CAJNJA010088057">
    <property type="protein sequence ID" value="CAE7939177.1"/>
    <property type="molecule type" value="Genomic_DNA"/>
</dbReference>
<sequence>MVAWFKSEYAGSVWPSAVGGFEGRSEKNSVDRKVEAGWGADRPVTYLSGDTSSRYHFGNILKPTYTLCSVTRYTGSDNMNRVLETKGPNWYHGHCCRKPGSTYHDGFLTDENAPLSESLDWLVMCSTNDGKRTYSNAMGNTTVNVAKKNGKKFSKDMPLIVNDEQYGSKSDYGVMEIITWDRALSEEEMQASMEYLKWRLRAGSVLEVSEHLARHPESNFDSFGDQNMNGIEAQTFDVSLANGYSAQLSGWTNTRSYGRGFLRNKDGKATAVVKGLTPAAMYVYELFQVGENPGNNWVGQCKISVNHGRESRGQSGPVVIPRFSGVATANPRGEIVFEFERISVHVYISGISIAAVGPSGVVSKPADPPPQVQGMHEVNEVMPRKFVFEVLGFKG</sequence>
<dbReference type="Proteomes" id="UP000601435">
    <property type="component" value="Unassembled WGS sequence"/>
</dbReference>
<keyword evidence="2" id="KW-1185">Reference proteome</keyword>
<organism evidence="1 2">
    <name type="scientific">Symbiodinium necroappetens</name>
    <dbReference type="NCBI Taxonomy" id="1628268"/>
    <lineage>
        <taxon>Eukaryota</taxon>
        <taxon>Sar</taxon>
        <taxon>Alveolata</taxon>
        <taxon>Dinophyceae</taxon>
        <taxon>Suessiales</taxon>
        <taxon>Symbiodiniaceae</taxon>
        <taxon>Symbiodinium</taxon>
    </lineage>
</organism>
<reference evidence="1" key="1">
    <citation type="submission" date="2021-02" db="EMBL/GenBank/DDBJ databases">
        <authorList>
            <person name="Dougan E. K."/>
            <person name="Rhodes N."/>
            <person name="Thang M."/>
            <person name="Chan C."/>
        </authorList>
    </citation>
    <scope>NUCLEOTIDE SEQUENCE</scope>
</reference>
<dbReference type="OrthoDB" id="418382at2759"/>
<proteinExistence type="predicted"/>
<name>A0A813C9G4_9DINO</name>